<evidence type="ECO:0000256" key="4">
    <source>
        <dbReference type="SAM" id="MobiDB-lite"/>
    </source>
</evidence>
<feature type="compositionally biased region" description="Acidic residues" evidence="4">
    <location>
        <begin position="206"/>
        <end position="230"/>
    </location>
</feature>
<dbReference type="InterPro" id="IPR001680">
    <property type="entry name" value="WD40_rpt"/>
</dbReference>
<dbReference type="PANTHER" id="PTHR15574">
    <property type="entry name" value="WD REPEAT DOMAIN-CONTAINING FAMILY"/>
    <property type="match status" value="1"/>
</dbReference>
<feature type="compositionally biased region" description="Polar residues" evidence="4">
    <location>
        <begin position="235"/>
        <end position="248"/>
    </location>
</feature>
<dbReference type="Gene3D" id="2.130.10.10">
    <property type="entry name" value="YVTN repeat-like/Quinoprotein amine dehydrogenase"/>
    <property type="match status" value="2"/>
</dbReference>
<feature type="compositionally biased region" description="Acidic residues" evidence="4">
    <location>
        <begin position="734"/>
        <end position="747"/>
    </location>
</feature>
<feature type="repeat" description="WD" evidence="3">
    <location>
        <begin position="328"/>
        <end position="369"/>
    </location>
</feature>
<evidence type="ECO:0000256" key="3">
    <source>
        <dbReference type="PROSITE-ProRule" id="PRU00221"/>
    </source>
</evidence>
<dbReference type="Proteomes" id="UP000198287">
    <property type="component" value="Unassembled WGS sequence"/>
</dbReference>
<keyword evidence="6" id="KW-1185">Reference proteome</keyword>
<dbReference type="OrthoDB" id="4869960at2759"/>
<dbReference type="InterPro" id="IPR015943">
    <property type="entry name" value="WD40/YVTN_repeat-like_dom_sf"/>
</dbReference>
<dbReference type="AlphaFoldDB" id="A0A226ET22"/>
<organism evidence="5 6">
    <name type="scientific">Folsomia candida</name>
    <name type="common">Springtail</name>
    <dbReference type="NCBI Taxonomy" id="158441"/>
    <lineage>
        <taxon>Eukaryota</taxon>
        <taxon>Metazoa</taxon>
        <taxon>Ecdysozoa</taxon>
        <taxon>Arthropoda</taxon>
        <taxon>Hexapoda</taxon>
        <taxon>Collembola</taxon>
        <taxon>Entomobryomorpha</taxon>
        <taxon>Isotomoidea</taxon>
        <taxon>Isotomidae</taxon>
        <taxon>Proisotominae</taxon>
        <taxon>Folsomia</taxon>
    </lineage>
</organism>
<gene>
    <name evidence="5" type="ORF">Fcan01_06259</name>
</gene>
<feature type="region of interest" description="Disordered" evidence="4">
    <location>
        <begin position="1"/>
        <end position="277"/>
    </location>
</feature>
<feature type="compositionally biased region" description="Basic residues" evidence="4">
    <location>
        <begin position="68"/>
        <end position="78"/>
    </location>
</feature>
<comment type="caution">
    <text evidence="5">The sequence shown here is derived from an EMBL/GenBank/DDBJ whole genome shotgun (WGS) entry which is preliminary data.</text>
</comment>
<dbReference type="InterPro" id="IPR045151">
    <property type="entry name" value="DCAF8"/>
</dbReference>
<dbReference type="Pfam" id="PF00400">
    <property type="entry name" value="WD40"/>
    <property type="match status" value="4"/>
</dbReference>
<reference evidence="5 6" key="1">
    <citation type="submission" date="2015-12" db="EMBL/GenBank/DDBJ databases">
        <title>The genome of Folsomia candida.</title>
        <authorList>
            <person name="Faddeeva A."/>
            <person name="Derks M.F."/>
            <person name="Anvar Y."/>
            <person name="Smit S."/>
            <person name="Van Straalen N."/>
            <person name="Roelofs D."/>
        </authorList>
    </citation>
    <scope>NUCLEOTIDE SEQUENCE [LARGE SCALE GENOMIC DNA]</scope>
    <source>
        <strain evidence="5 6">VU population</strain>
        <tissue evidence="5">Whole body</tissue>
    </source>
</reference>
<evidence type="ECO:0000313" key="6">
    <source>
        <dbReference type="Proteomes" id="UP000198287"/>
    </source>
</evidence>
<proteinExistence type="predicted"/>
<feature type="compositionally biased region" description="Low complexity" evidence="4">
    <location>
        <begin position="28"/>
        <end position="39"/>
    </location>
</feature>
<dbReference type="EMBL" id="LNIX01000002">
    <property type="protein sequence ID" value="OXA60763.1"/>
    <property type="molecule type" value="Genomic_DNA"/>
</dbReference>
<dbReference type="OMA" id="SHEFCIS"/>
<name>A0A226ET22_FOLCA</name>
<dbReference type="InterPro" id="IPR036322">
    <property type="entry name" value="WD40_repeat_dom_sf"/>
</dbReference>
<feature type="compositionally biased region" description="Polar residues" evidence="4">
    <location>
        <begin position="47"/>
        <end position="63"/>
    </location>
</feature>
<dbReference type="SUPFAM" id="SSF50978">
    <property type="entry name" value="WD40 repeat-like"/>
    <property type="match status" value="1"/>
</dbReference>
<dbReference type="GO" id="GO:0080008">
    <property type="term" value="C:Cul4-RING E3 ubiquitin ligase complex"/>
    <property type="evidence" value="ECO:0007669"/>
    <property type="project" value="TreeGrafter"/>
</dbReference>
<keyword evidence="1 3" id="KW-0853">WD repeat</keyword>
<feature type="region of interest" description="Disordered" evidence="4">
    <location>
        <begin position="722"/>
        <end position="759"/>
    </location>
</feature>
<feature type="compositionally biased region" description="Polar residues" evidence="4">
    <location>
        <begin position="98"/>
        <end position="119"/>
    </location>
</feature>
<dbReference type="PROSITE" id="PS50294">
    <property type="entry name" value="WD_REPEATS_REGION"/>
    <property type="match status" value="1"/>
</dbReference>
<dbReference type="GO" id="GO:0005737">
    <property type="term" value="C:cytoplasm"/>
    <property type="evidence" value="ECO:0007669"/>
    <property type="project" value="TreeGrafter"/>
</dbReference>
<protein>
    <recommendedName>
        <fullName evidence="7">DDB1-and CUL4-associated factor 8</fullName>
    </recommendedName>
</protein>
<dbReference type="STRING" id="158441.A0A226ET22"/>
<dbReference type="PROSITE" id="PS50082">
    <property type="entry name" value="WD_REPEATS_2"/>
    <property type="match status" value="1"/>
</dbReference>
<feature type="compositionally biased region" description="Polar residues" evidence="4">
    <location>
        <begin position="507"/>
        <end position="516"/>
    </location>
</feature>
<evidence type="ECO:0000256" key="2">
    <source>
        <dbReference type="ARBA" id="ARBA00022737"/>
    </source>
</evidence>
<dbReference type="SMART" id="SM00320">
    <property type="entry name" value="WD40"/>
    <property type="match status" value="7"/>
</dbReference>
<feature type="region of interest" description="Disordered" evidence="4">
    <location>
        <begin position="507"/>
        <end position="538"/>
    </location>
</feature>
<evidence type="ECO:0000313" key="5">
    <source>
        <dbReference type="EMBL" id="OXA60763.1"/>
    </source>
</evidence>
<accession>A0A226ET22</accession>
<feature type="compositionally biased region" description="Acidic residues" evidence="4">
    <location>
        <begin position="1"/>
        <end position="10"/>
    </location>
</feature>
<evidence type="ECO:0008006" key="7">
    <source>
        <dbReference type="Google" id="ProtNLM"/>
    </source>
</evidence>
<dbReference type="PANTHER" id="PTHR15574:SF21">
    <property type="entry name" value="DDB1- AND CUL4-ASSOCIATED FACTOR 8"/>
    <property type="match status" value="1"/>
</dbReference>
<evidence type="ECO:0000256" key="1">
    <source>
        <dbReference type="ARBA" id="ARBA00022574"/>
    </source>
</evidence>
<keyword evidence="2" id="KW-0677">Repeat</keyword>
<sequence>MQEAAEEPGEELSPPSEVASIKNVAMPSVSEESCPNNEENSLKEPCQDQNNDGDNVSQGSASLESIRRPRSNSKKRNYRQTTGIDGSSISDDDDQEPKCTSSRLDFPDTQLSGTSSGEMSTMPVEQKCDPSVAPPEDEDMSRDSTTYADMPMLENSPSPLPNMPGFLSSDDSNFDPGEPRLAFYPGGVELEDSNMSSSLSSSLDFMQDEDELEEDDDSSESSDDSLEDLQDIPVATTTCNSNSRSEQLPENPAKMQQQSNQKDKKKNQPLPKVLLKPKPKCTWNAPREVFNREMGFRTRIQAQSAQVFRSKFYGSLFSAERLELMSKLDGHDGCVNCLNFNYAGTKLASGSDDLEIKIWNYGLGKLLTSFNSKHRSNVFQAKFMPLVGTDNIIVSCARDSQVRLTELDCTGSVVSSRKISQHRGPVHKLAIHPGTPHVVLSCGEDGVVYSCDIREDKSQKILSLVENGRKLSLYSIHSNPLVSHEFCISGRDEYVRIYDSRKLSRSEIPSANNNENSRAGGDSGGGASSSSSANSSTNPLKRFCPHHLQGHKSKPHITAAVYNYSGSEIVASYNDENIYLFDASHSDFADYVKVYEGHLNSATVKGVNFFGDKSQFIVSGSDCSHVFIWDKETESIVNFLRGDEKGVVNCLEPHPTAPILATSGLDDDIKIWIPSNENPPKMGELASTVKKNIKKRDEEMDARPNALDGQIMWQLIHHLHREQRRNRRTQGQESESDSSSEDDEEEGAGSAAPRDCSIV</sequence>